<comment type="caution">
    <text evidence="9">The sequence shown here is derived from an EMBL/GenBank/DDBJ whole genome shotgun (WGS) entry which is preliminary data.</text>
</comment>
<gene>
    <name evidence="9" type="ORF">Bpfe_005588</name>
</gene>
<dbReference type="PANTHER" id="PTHR45713">
    <property type="entry name" value="FTP DOMAIN-CONTAINING PROTEIN"/>
    <property type="match status" value="1"/>
</dbReference>
<keyword evidence="6" id="KW-0106">Calcium</keyword>
<dbReference type="Proteomes" id="UP001233172">
    <property type="component" value="Unassembled WGS sequence"/>
</dbReference>
<evidence type="ECO:0000256" key="6">
    <source>
        <dbReference type="ARBA" id="ARBA00022837"/>
    </source>
</evidence>
<dbReference type="GO" id="GO:0010185">
    <property type="term" value="P:regulation of cellular defense response"/>
    <property type="evidence" value="ECO:0007669"/>
    <property type="project" value="UniProtKB-ARBA"/>
</dbReference>
<accession>A0AAD8FHY9</accession>
<keyword evidence="5" id="KW-0430">Lectin</keyword>
<keyword evidence="4" id="KW-0479">Metal-binding</keyword>
<dbReference type="InterPro" id="IPR006585">
    <property type="entry name" value="FTP1"/>
</dbReference>
<dbReference type="GO" id="GO:0042806">
    <property type="term" value="F:fucose binding"/>
    <property type="evidence" value="ECO:0007669"/>
    <property type="project" value="UniProtKB-ARBA"/>
</dbReference>
<comment type="subunit">
    <text evidence="3">Homotrimer.</text>
</comment>
<dbReference type="GO" id="GO:0001868">
    <property type="term" value="P:regulation of complement activation, lectin pathway"/>
    <property type="evidence" value="ECO:0007669"/>
    <property type="project" value="UniProtKB-ARBA"/>
</dbReference>
<dbReference type="Gene3D" id="2.170.300.10">
    <property type="entry name" value="Tie2 ligand-binding domain superfamily"/>
    <property type="match status" value="1"/>
</dbReference>
<evidence type="ECO:0000256" key="3">
    <source>
        <dbReference type="ARBA" id="ARBA00011233"/>
    </source>
</evidence>
<proteinExistence type="inferred from homology"/>
<keyword evidence="7" id="KW-1015">Disulfide bond</keyword>
<reference evidence="9" key="2">
    <citation type="submission" date="2023-04" db="EMBL/GenBank/DDBJ databases">
        <authorList>
            <person name="Bu L."/>
            <person name="Lu L."/>
            <person name="Laidemitt M.R."/>
            <person name="Zhang S.M."/>
            <person name="Mutuku M."/>
            <person name="Mkoji G."/>
            <person name="Steinauer M."/>
            <person name="Loker E.S."/>
        </authorList>
    </citation>
    <scope>NUCLEOTIDE SEQUENCE</scope>
    <source>
        <strain evidence="9">KasaAsao</strain>
        <tissue evidence="9">Whole Snail</tissue>
    </source>
</reference>
<dbReference type="EMBL" id="JASAOG010000015">
    <property type="protein sequence ID" value="KAK0065030.1"/>
    <property type="molecule type" value="Genomic_DNA"/>
</dbReference>
<evidence type="ECO:0000256" key="1">
    <source>
        <dbReference type="ARBA" id="ARBA00002219"/>
    </source>
</evidence>
<evidence type="ECO:0000313" key="9">
    <source>
        <dbReference type="EMBL" id="KAK0065030.1"/>
    </source>
</evidence>
<dbReference type="AlphaFoldDB" id="A0AAD8FHY9"/>
<name>A0AAD8FHY9_BIOPF</name>
<evidence type="ECO:0000256" key="7">
    <source>
        <dbReference type="ARBA" id="ARBA00023157"/>
    </source>
</evidence>
<dbReference type="InterPro" id="IPR008979">
    <property type="entry name" value="Galactose-bd-like_sf"/>
</dbReference>
<evidence type="ECO:0000256" key="4">
    <source>
        <dbReference type="ARBA" id="ARBA00022723"/>
    </source>
</evidence>
<dbReference type="SMART" id="SM00607">
    <property type="entry name" value="FTP"/>
    <property type="match status" value="1"/>
</dbReference>
<evidence type="ECO:0000256" key="5">
    <source>
        <dbReference type="ARBA" id="ARBA00022734"/>
    </source>
</evidence>
<dbReference type="Pfam" id="PF22633">
    <property type="entry name" value="F5_F8_type_C_2"/>
    <property type="match status" value="1"/>
</dbReference>
<dbReference type="Gene3D" id="2.60.120.260">
    <property type="entry name" value="Galactose-binding domain-like"/>
    <property type="match status" value="1"/>
</dbReference>
<protein>
    <submittedName>
        <fullName evidence="9">Fucolectin-1</fullName>
    </submittedName>
</protein>
<reference evidence="9" key="1">
    <citation type="journal article" date="2023" name="PLoS Negl. Trop. Dis.">
        <title>A genome sequence for Biomphalaria pfeifferi, the major vector snail for the human-infecting parasite Schistosoma mansoni.</title>
        <authorList>
            <person name="Bu L."/>
            <person name="Lu L."/>
            <person name="Laidemitt M.R."/>
            <person name="Zhang S.M."/>
            <person name="Mutuku M."/>
            <person name="Mkoji G."/>
            <person name="Steinauer M."/>
            <person name="Loker E.S."/>
        </authorList>
    </citation>
    <scope>NUCLEOTIDE SEQUENCE</scope>
    <source>
        <strain evidence="9">KasaAsao</strain>
    </source>
</reference>
<evidence type="ECO:0000259" key="8">
    <source>
        <dbReference type="SMART" id="SM00607"/>
    </source>
</evidence>
<comment type="function">
    <text evidence="1">Acts as a defensive agent. Recognizes blood group fucosylated oligosaccharides including A, B, H and Lewis B-type antigens. Does not recognize Lewis A antigen and has low affinity for monovalent haptens.</text>
</comment>
<evidence type="ECO:0000313" key="10">
    <source>
        <dbReference type="Proteomes" id="UP001233172"/>
    </source>
</evidence>
<evidence type="ECO:0000256" key="2">
    <source>
        <dbReference type="ARBA" id="ARBA00010147"/>
    </source>
</evidence>
<organism evidence="9 10">
    <name type="scientific">Biomphalaria pfeifferi</name>
    <name type="common">Bloodfluke planorb</name>
    <name type="synonym">Freshwater snail</name>
    <dbReference type="NCBI Taxonomy" id="112525"/>
    <lineage>
        <taxon>Eukaryota</taxon>
        <taxon>Metazoa</taxon>
        <taxon>Spiralia</taxon>
        <taxon>Lophotrochozoa</taxon>
        <taxon>Mollusca</taxon>
        <taxon>Gastropoda</taxon>
        <taxon>Heterobranchia</taxon>
        <taxon>Euthyneura</taxon>
        <taxon>Panpulmonata</taxon>
        <taxon>Hygrophila</taxon>
        <taxon>Lymnaeoidea</taxon>
        <taxon>Planorbidae</taxon>
        <taxon>Biomphalaria</taxon>
    </lineage>
</organism>
<feature type="domain" description="Fucolectin tachylectin-4 pentraxin-1" evidence="8">
    <location>
        <begin position="175"/>
        <end position="331"/>
    </location>
</feature>
<keyword evidence="10" id="KW-1185">Reference proteome</keyword>
<dbReference type="PANTHER" id="PTHR45713:SF6">
    <property type="entry name" value="F5_8 TYPE C DOMAIN-CONTAINING PROTEIN"/>
    <property type="match status" value="1"/>
</dbReference>
<comment type="similarity">
    <text evidence="2">Belongs to the fucolectin family.</text>
</comment>
<dbReference type="GO" id="GO:0046872">
    <property type="term" value="F:metal ion binding"/>
    <property type="evidence" value="ECO:0007669"/>
    <property type="project" value="UniProtKB-KW"/>
</dbReference>
<dbReference type="SUPFAM" id="SSF49785">
    <property type="entry name" value="Galactose-binding domain-like"/>
    <property type="match status" value="1"/>
</dbReference>
<sequence>MRLNFLASQCPDGWFGSKCQFMCHCNKNSKCDIEGQCPTKCNAGWFGQKCQYEDLATVNDVQISSSAGTSSTSWLTDRDVTTCNEDPSLNSITVQWDRPYPFTWLRIQAKNASNLQLNFVFTTTLNKSYSCIHQLVANVDTATADYRFGINETVIQMTVTGPSIHILCSLYISGGRNVALKQTTEQTGTYSEGNVLYRASLAVDGNTNSFFYNNTCSHTTDKLAQSVYPASWTLTLDTVRLINRITIYNRADSFSYRLSRFKLETLDTNNHTVWTYDDPARVLLVYALNIMQQKPVKTIRISATLNDSYSHFPILTLCEVLVFGDCELGTRGLSCVNPCPVECRNSCQQDKGTCYEDGYLDIPGCKTGEFKIILDVAKLKTTNSELAFAPEEEFTVQLILWTRLKYLVMRK</sequence>
<dbReference type="InterPro" id="IPR051941">
    <property type="entry name" value="BG_Antigen-Binding_Lectin"/>
</dbReference>